<accession>A0A6A5K409</accession>
<dbReference type="AlphaFoldDB" id="A0A6A5K409"/>
<keyword evidence="2" id="KW-1185">Reference proteome</keyword>
<dbReference type="OrthoDB" id="3695204at2759"/>
<protein>
    <submittedName>
        <fullName evidence="1">Uncharacterized protein</fullName>
    </submittedName>
</protein>
<evidence type="ECO:0000313" key="1">
    <source>
        <dbReference type="EMBL" id="KAF1828143.1"/>
    </source>
</evidence>
<sequence length="124" mass="14111">MARSAIPFPSTTTRKLRNDRVMREVQVNGGLDIQACQRRSADWSDMPYSASSAYEYYVRDLRCLLDASDLYNRNYIQSDVFDKSGNSALTIGMSTWRGDDSPSVVNKISACTNEDFYFSQNCVY</sequence>
<dbReference type="Proteomes" id="UP000800040">
    <property type="component" value="Unassembled WGS sequence"/>
</dbReference>
<reference evidence="1" key="1">
    <citation type="submission" date="2020-01" db="EMBL/GenBank/DDBJ databases">
        <authorList>
            <consortium name="DOE Joint Genome Institute"/>
            <person name="Haridas S."/>
            <person name="Albert R."/>
            <person name="Binder M."/>
            <person name="Bloem J."/>
            <person name="Labutti K."/>
            <person name="Salamov A."/>
            <person name="Andreopoulos B."/>
            <person name="Baker S.E."/>
            <person name="Barry K."/>
            <person name="Bills G."/>
            <person name="Bluhm B.H."/>
            <person name="Cannon C."/>
            <person name="Castanera R."/>
            <person name="Culley D.E."/>
            <person name="Daum C."/>
            <person name="Ezra D."/>
            <person name="Gonzalez J.B."/>
            <person name="Henrissat B."/>
            <person name="Kuo A."/>
            <person name="Liang C."/>
            <person name="Lipzen A."/>
            <person name="Lutzoni F."/>
            <person name="Magnuson J."/>
            <person name="Mondo S."/>
            <person name="Nolan M."/>
            <person name="Ohm R."/>
            <person name="Pangilinan J."/>
            <person name="Park H.-J."/>
            <person name="Ramirez L."/>
            <person name="Alfaro M."/>
            <person name="Sun H."/>
            <person name="Tritt A."/>
            <person name="Yoshinaga Y."/>
            <person name="Zwiers L.-H."/>
            <person name="Turgeon B.G."/>
            <person name="Goodwin S.B."/>
            <person name="Spatafora J.W."/>
            <person name="Crous P.W."/>
            <person name="Grigoriev I.V."/>
        </authorList>
    </citation>
    <scope>NUCLEOTIDE SEQUENCE</scope>
    <source>
        <strain evidence="1">P77</strain>
    </source>
</reference>
<name>A0A6A5K409_9PLEO</name>
<organism evidence="1 2">
    <name type="scientific">Decorospora gaudefroyi</name>
    <dbReference type="NCBI Taxonomy" id="184978"/>
    <lineage>
        <taxon>Eukaryota</taxon>
        <taxon>Fungi</taxon>
        <taxon>Dikarya</taxon>
        <taxon>Ascomycota</taxon>
        <taxon>Pezizomycotina</taxon>
        <taxon>Dothideomycetes</taxon>
        <taxon>Pleosporomycetidae</taxon>
        <taxon>Pleosporales</taxon>
        <taxon>Pleosporineae</taxon>
        <taxon>Pleosporaceae</taxon>
        <taxon>Decorospora</taxon>
    </lineage>
</organism>
<proteinExistence type="predicted"/>
<dbReference type="EMBL" id="ML975654">
    <property type="protein sequence ID" value="KAF1828143.1"/>
    <property type="molecule type" value="Genomic_DNA"/>
</dbReference>
<gene>
    <name evidence="1" type="ORF">BDW02DRAFT_603712</name>
</gene>
<evidence type="ECO:0000313" key="2">
    <source>
        <dbReference type="Proteomes" id="UP000800040"/>
    </source>
</evidence>